<accession>A0A3A2ZGP5</accession>
<proteinExistence type="predicted"/>
<organism evidence="1 2">
    <name type="scientific">Aspergillus sclerotialis</name>
    <dbReference type="NCBI Taxonomy" id="2070753"/>
    <lineage>
        <taxon>Eukaryota</taxon>
        <taxon>Fungi</taxon>
        <taxon>Dikarya</taxon>
        <taxon>Ascomycota</taxon>
        <taxon>Pezizomycotina</taxon>
        <taxon>Eurotiomycetes</taxon>
        <taxon>Eurotiomycetidae</taxon>
        <taxon>Eurotiales</taxon>
        <taxon>Aspergillaceae</taxon>
        <taxon>Aspergillus</taxon>
        <taxon>Aspergillus subgen. Polypaecilum</taxon>
    </lineage>
</organism>
<dbReference type="EMBL" id="MVGC01000205">
    <property type="protein sequence ID" value="RJE21780.1"/>
    <property type="molecule type" value="Genomic_DNA"/>
</dbReference>
<name>A0A3A2ZGP5_9EURO</name>
<dbReference type="Gene3D" id="2.40.160.200">
    <property type="entry name" value="LURP1-related"/>
    <property type="match status" value="1"/>
</dbReference>
<comment type="caution">
    <text evidence="1">The sequence shown here is derived from an EMBL/GenBank/DDBJ whole genome shotgun (WGS) entry which is preliminary data.</text>
</comment>
<dbReference type="STRING" id="2070753.A0A3A2ZGP5"/>
<dbReference type="Proteomes" id="UP000266188">
    <property type="component" value="Unassembled WGS sequence"/>
</dbReference>
<evidence type="ECO:0000313" key="2">
    <source>
        <dbReference type="Proteomes" id="UP000266188"/>
    </source>
</evidence>
<keyword evidence="2" id="KW-1185">Reference proteome</keyword>
<dbReference type="SUPFAM" id="SSF54518">
    <property type="entry name" value="Tubby C-terminal domain-like"/>
    <property type="match status" value="1"/>
</dbReference>
<sequence>MAKLPEPIELKLPIAIRNEYITPYLTTIRIRRRLGTTFLATGGDFTISTCPDGREHRDAQEETKLFSVESDLAPGGFLRQRRHFRNASGLPIFNLLMKGSGATWLVQLPGDSTSKPMAVPSPRWDLFTNKMHVYVKNSADNYAEVKLEVRGQVMF</sequence>
<evidence type="ECO:0000313" key="1">
    <source>
        <dbReference type="EMBL" id="RJE21780.1"/>
    </source>
</evidence>
<dbReference type="InterPro" id="IPR038595">
    <property type="entry name" value="LOR_sf"/>
</dbReference>
<protein>
    <submittedName>
        <fullName evidence="1">Uncharacterized protein</fullName>
    </submittedName>
</protein>
<reference evidence="2" key="1">
    <citation type="submission" date="2017-02" db="EMBL/GenBank/DDBJ databases">
        <authorList>
            <person name="Tafer H."/>
            <person name="Lopandic K."/>
        </authorList>
    </citation>
    <scope>NUCLEOTIDE SEQUENCE [LARGE SCALE GENOMIC DNA]</scope>
    <source>
        <strain evidence="2">CBS 366.77</strain>
    </source>
</reference>
<dbReference type="InterPro" id="IPR025659">
    <property type="entry name" value="Tubby-like_C"/>
</dbReference>
<dbReference type="AlphaFoldDB" id="A0A3A2ZGP5"/>
<dbReference type="OrthoDB" id="97518at2759"/>
<gene>
    <name evidence="1" type="ORF">PHISCL_05871</name>
</gene>